<evidence type="ECO:0000259" key="2">
    <source>
        <dbReference type="PROSITE" id="PS50119"/>
    </source>
</evidence>
<feature type="transmembrane region" description="Helical" evidence="1">
    <location>
        <begin position="63"/>
        <end position="88"/>
    </location>
</feature>
<name>A0A545UAU5_9GAMM</name>
<evidence type="ECO:0000313" key="4">
    <source>
        <dbReference type="Proteomes" id="UP000315439"/>
    </source>
</evidence>
<feature type="domain" description="B box-type" evidence="2">
    <location>
        <begin position="1"/>
        <end position="29"/>
    </location>
</feature>
<accession>A0A545UAU5</accession>
<dbReference type="AlphaFoldDB" id="A0A545UAU5"/>
<dbReference type="RefSeq" id="WP_142932509.1">
    <property type="nucleotide sequence ID" value="NZ_ML660166.1"/>
</dbReference>
<reference evidence="3 4" key="1">
    <citation type="submission" date="2019-07" db="EMBL/GenBank/DDBJ databases">
        <title>Draft genome for Aliikangiella sp. M105.</title>
        <authorList>
            <person name="Wang G."/>
        </authorList>
    </citation>
    <scope>NUCLEOTIDE SEQUENCE [LARGE SCALE GENOMIC DNA]</scope>
    <source>
        <strain evidence="3 4">M105</strain>
    </source>
</reference>
<dbReference type="OrthoDB" id="5698243at2"/>
<keyword evidence="1" id="KW-0472">Membrane</keyword>
<organism evidence="3 4">
    <name type="scientific">Aliikangiella coralliicola</name>
    <dbReference type="NCBI Taxonomy" id="2592383"/>
    <lineage>
        <taxon>Bacteria</taxon>
        <taxon>Pseudomonadati</taxon>
        <taxon>Pseudomonadota</taxon>
        <taxon>Gammaproteobacteria</taxon>
        <taxon>Oceanospirillales</taxon>
        <taxon>Pleioneaceae</taxon>
        <taxon>Aliikangiella</taxon>
    </lineage>
</organism>
<gene>
    <name evidence="3" type="ORF">FLL46_16940</name>
</gene>
<sequence length="463" mass="52703">MTDYCKYHPKQKASWFCANCDTAFCNTCTPKDEENYFPKCVLCRRSLRSLSIANTIKPFWQNLAAILSIPLTTAPLLFIIIFAFIFSLLPTGKVGAILFLLFTMPLIEFLLKSMEQVASGESVRAKVTQIFNLKSDALFLKLLVAYVLCVLVVAKLYAFSPVFGILLGAFLILGTPASFIILMMEKSMLEMFNPAKVIYIIKLFGGAYFLLYGIIFGVVGLSIESYQIALTSPSFLASMLVNSLILYLTVTVFVMAGYLVFQYHQELSFSINRQVLHDITPDLKPDDMSEVNIFVQEGRFEDAQKILLDRINNHSLDYKANEKLILLYAIQEKPQFLDKIAQSYFTQLVQAGKQKHAADFYQKLQSKSIQFIPEKAKVVAAICGEMKNKSQFKIALSLIDAFLENNKMPENWESLYLVHSQLLAEFANRADEAREKLSIIMRRSLDQDWSEQAENYQRFLDQT</sequence>
<evidence type="ECO:0000313" key="3">
    <source>
        <dbReference type="EMBL" id="TQV86585.1"/>
    </source>
</evidence>
<keyword evidence="4" id="KW-1185">Reference proteome</keyword>
<dbReference type="PROSITE" id="PS50119">
    <property type="entry name" value="ZF_BBOX"/>
    <property type="match status" value="1"/>
</dbReference>
<feature type="transmembrane region" description="Helical" evidence="1">
    <location>
        <begin position="235"/>
        <end position="261"/>
    </location>
</feature>
<dbReference type="InterPro" id="IPR000315">
    <property type="entry name" value="Znf_B-box"/>
</dbReference>
<feature type="transmembrane region" description="Helical" evidence="1">
    <location>
        <begin position="138"/>
        <end position="157"/>
    </location>
</feature>
<feature type="transmembrane region" description="Helical" evidence="1">
    <location>
        <begin position="94"/>
        <end position="111"/>
    </location>
</feature>
<dbReference type="GO" id="GO:0008270">
    <property type="term" value="F:zinc ion binding"/>
    <property type="evidence" value="ECO:0007669"/>
    <property type="project" value="InterPro"/>
</dbReference>
<protein>
    <recommendedName>
        <fullName evidence="2">B box-type domain-containing protein</fullName>
    </recommendedName>
</protein>
<dbReference type="Proteomes" id="UP000315439">
    <property type="component" value="Unassembled WGS sequence"/>
</dbReference>
<evidence type="ECO:0000256" key="1">
    <source>
        <dbReference type="SAM" id="Phobius"/>
    </source>
</evidence>
<proteinExistence type="predicted"/>
<feature type="transmembrane region" description="Helical" evidence="1">
    <location>
        <begin position="163"/>
        <end position="182"/>
    </location>
</feature>
<keyword evidence="1" id="KW-1133">Transmembrane helix</keyword>
<feature type="transmembrane region" description="Helical" evidence="1">
    <location>
        <begin position="203"/>
        <end position="223"/>
    </location>
</feature>
<keyword evidence="1" id="KW-0812">Transmembrane</keyword>
<dbReference type="EMBL" id="VIKS01000010">
    <property type="protein sequence ID" value="TQV86585.1"/>
    <property type="molecule type" value="Genomic_DNA"/>
</dbReference>
<comment type="caution">
    <text evidence="3">The sequence shown here is derived from an EMBL/GenBank/DDBJ whole genome shotgun (WGS) entry which is preliminary data.</text>
</comment>